<keyword evidence="1" id="KW-0732">Signal</keyword>
<feature type="signal peptide" evidence="1">
    <location>
        <begin position="1"/>
        <end position="18"/>
    </location>
</feature>
<proteinExistence type="predicted"/>
<reference evidence="2" key="1">
    <citation type="submission" date="2023-10" db="EMBL/GenBank/DDBJ databases">
        <authorList>
            <person name="Chen Y."/>
            <person name="Shah S."/>
            <person name="Dougan E. K."/>
            <person name="Thang M."/>
            <person name="Chan C."/>
        </authorList>
    </citation>
    <scope>NUCLEOTIDE SEQUENCE [LARGE SCALE GENOMIC DNA]</scope>
</reference>
<evidence type="ECO:0000313" key="3">
    <source>
        <dbReference type="Proteomes" id="UP001189429"/>
    </source>
</evidence>
<comment type="caution">
    <text evidence="2">The sequence shown here is derived from an EMBL/GenBank/DDBJ whole genome shotgun (WGS) entry which is preliminary data.</text>
</comment>
<feature type="non-terminal residue" evidence="2">
    <location>
        <position position="1"/>
    </location>
</feature>
<accession>A0ABN9QS62</accession>
<protein>
    <submittedName>
        <fullName evidence="2">Uncharacterized protein</fullName>
    </submittedName>
</protein>
<name>A0ABN9QS62_9DINO</name>
<dbReference type="Proteomes" id="UP001189429">
    <property type="component" value="Unassembled WGS sequence"/>
</dbReference>
<evidence type="ECO:0000256" key="1">
    <source>
        <dbReference type="SAM" id="SignalP"/>
    </source>
</evidence>
<feature type="chain" id="PRO_5046222661" evidence="1">
    <location>
        <begin position="19"/>
        <end position="230"/>
    </location>
</feature>
<sequence>GWAWTSWWTRSSPCGSWSSTCCGTSTASGVPGAKTPSCGWRSSCWRTSASSSRPSPLVWLSWRSGRRRRRAGRTCRTACGPPPRRRGRRPEAPVVHIMSTTKEADPEKTHVALMAALMHFEGVVNADFVTHSADALVPQPAIGIDVGKLASAACTVRLTSQKKTTLAYIFGARDFLDRRWTPLHRVRQGPRQRRHLACQSADPRNPRGVPRVVCLCCFVVCLQQGSQCGL</sequence>
<keyword evidence="3" id="KW-1185">Reference proteome</keyword>
<organism evidence="2 3">
    <name type="scientific">Prorocentrum cordatum</name>
    <dbReference type="NCBI Taxonomy" id="2364126"/>
    <lineage>
        <taxon>Eukaryota</taxon>
        <taxon>Sar</taxon>
        <taxon>Alveolata</taxon>
        <taxon>Dinophyceae</taxon>
        <taxon>Prorocentrales</taxon>
        <taxon>Prorocentraceae</taxon>
        <taxon>Prorocentrum</taxon>
    </lineage>
</organism>
<dbReference type="EMBL" id="CAUYUJ010003724">
    <property type="protein sequence ID" value="CAK0806483.1"/>
    <property type="molecule type" value="Genomic_DNA"/>
</dbReference>
<gene>
    <name evidence="2" type="ORF">PCOR1329_LOCUS12685</name>
</gene>
<evidence type="ECO:0000313" key="2">
    <source>
        <dbReference type="EMBL" id="CAK0806483.1"/>
    </source>
</evidence>